<reference evidence="2" key="1">
    <citation type="submission" date="2020-04" db="EMBL/GenBank/DDBJ databases">
        <title>Deep metagenomics examines the oral microbiome during advanced dental caries in children, revealing novel taxa and co-occurrences with host molecules.</title>
        <authorList>
            <person name="Baker J.L."/>
            <person name="Morton J.T."/>
            <person name="Dinis M."/>
            <person name="Alvarez R."/>
            <person name="Tran N.C."/>
            <person name="Knight R."/>
            <person name="Edlund A."/>
        </authorList>
    </citation>
    <scope>NUCLEOTIDE SEQUENCE</scope>
    <source>
        <strain evidence="2">JCVI_32_bin.14</strain>
    </source>
</reference>
<comment type="caution">
    <text evidence="2">The sequence shown here is derived from an EMBL/GenBank/DDBJ whole genome shotgun (WGS) entry which is preliminary data.</text>
</comment>
<dbReference type="GeneID" id="78277686"/>
<sequence length="150" mass="16680">MIMLDYKRILVPYDGSEYAKRALDRAVSVARCCDGAKLFIATVSRPMPPMEKIAREKAYVFDADKKEPEKKDPGQVILDDSEKLIPEDIPHELIFRVGNPGSVLLDLSFEKNCDLVIMGNRGRGALKSLFMGSVSSHLASNVKCPILIIK</sequence>
<dbReference type="Pfam" id="PF00582">
    <property type="entry name" value="Usp"/>
    <property type="match status" value="1"/>
</dbReference>
<dbReference type="AlphaFoldDB" id="A0A6L6TQS3"/>
<name>A0A6L6TQS3_9FIRM</name>
<gene>
    <name evidence="2" type="ORF">HXL70_05495</name>
</gene>
<protein>
    <submittedName>
        <fullName evidence="2">Universal stress protein</fullName>
    </submittedName>
</protein>
<dbReference type="PRINTS" id="PR01438">
    <property type="entry name" value="UNVRSLSTRESS"/>
</dbReference>
<dbReference type="InterPro" id="IPR006016">
    <property type="entry name" value="UspA"/>
</dbReference>
<dbReference type="RefSeq" id="WP_007069949.1">
    <property type="nucleotide sequence ID" value="NZ_CAKVSM010000043.1"/>
</dbReference>
<evidence type="ECO:0000313" key="2">
    <source>
        <dbReference type="EMBL" id="MBF1129485.1"/>
    </source>
</evidence>
<proteinExistence type="inferred from homology"/>
<comment type="similarity">
    <text evidence="1">Belongs to the universal stress protein A family.</text>
</comment>
<dbReference type="PANTHER" id="PTHR46268:SF6">
    <property type="entry name" value="UNIVERSAL STRESS PROTEIN UP12"/>
    <property type="match status" value="1"/>
</dbReference>
<dbReference type="Gene3D" id="3.40.50.620">
    <property type="entry name" value="HUPs"/>
    <property type="match status" value="1"/>
</dbReference>
<evidence type="ECO:0000256" key="1">
    <source>
        <dbReference type="ARBA" id="ARBA00008791"/>
    </source>
</evidence>
<accession>A0A6L6TQS3</accession>
<dbReference type="PANTHER" id="PTHR46268">
    <property type="entry name" value="STRESS RESPONSE PROTEIN NHAX"/>
    <property type="match status" value="1"/>
</dbReference>
<dbReference type="SUPFAM" id="SSF52402">
    <property type="entry name" value="Adenine nucleotide alpha hydrolases-like"/>
    <property type="match status" value="1"/>
</dbReference>
<dbReference type="Proteomes" id="UP000757890">
    <property type="component" value="Unassembled WGS sequence"/>
</dbReference>
<dbReference type="EMBL" id="JABZMK010000027">
    <property type="protein sequence ID" value="MBF1129485.1"/>
    <property type="molecule type" value="Genomic_DNA"/>
</dbReference>
<evidence type="ECO:0000313" key="3">
    <source>
        <dbReference type="Proteomes" id="UP000757890"/>
    </source>
</evidence>
<dbReference type="CDD" id="cd00293">
    <property type="entry name" value="USP-like"/>
    <property type="match status" value="1"/>
</dbReference>
<dbReference type="InterPro" id="IPR014729">
    <property type="entry name" value="Rossmann-like_a/b/a_fold"/>
</dbReference>
<dbReference type="InterPro" id="IPR006015">
    <property type="entry name" value="Universal_stress_UspA"/>
</dbReference>
<organism evidence="2 3">
    <name type="scientific">Dialister invisus</name>
    <dbReference type="NCBI Taxonomy" id="218538"/>
    <lineage>
        <taxon>Bacteria</taxon>
        <taxon>Bacillati</taxon>
        <taxon>Bacillota</taxon>
        <taxon>Negativicutes</taxon>
        <taxon>Veillonellales</taxon>
        <taxon>Veillonellaceae</taxon>
        <taxon>Dialister</taxon>
    </lineage>
</organism>